<evidence type="ECO:0008006" key="2">
    <source>
        <dbReference type="Google" id="ProtNLM"/>
    </source>
</evidence>
<dbReference type="AlphaFoldDB" id="A0A0F8XWW3"/>
<reference evidence="1" key="1">
    <citation type="journal article" date="2015" name="Nature">
        <title>Complex archaea that bridge the gap between prokaryotes and eukaryotes.</title>
        <authorList>
            <person name="Spang A."/>
            <person name="Saw J.H."/>
            <person name="Jorgensen S.L."/>
            <person name="Zaremba-Niedzwiedzka K."/>
            <person name="Martijn J."/>
            <person name="Lind A.E."/>
            <person name="van Eijk R."/>
            <person name="Schleper C."/>
            <person name="Guy L."/>
            <person name="Ettema T.J."/>
        </authorList>
    </citation>
    <scope>NUCLEOTIDE SEQUENCE</scope>
</reference>
<gene>
    <name evidence="1" type="ORF">LCGC14_2970960</name>
</gene>
<dbReference type="EMBL" id="LAZR01060399">
    <property type="protein sequence ID" value="KKK65755.1"/>
    <property type="molecule type" value="Genomic_DNA"/>
</dbReference>
<comment type="caution">
    <text evidence="1">The sequence shown here is derived from an EMBL/GenBank/DDBJ whole genome shotgun (WGS) entry which is preliminary data.</text>
</comment>
<name>A0A0F8XWW3_9ZZZZ</name>
<proteinExistence type="predicted"/>
<sequence>MAKTSEPEGYCHCGHPAERQFMWAPGHIGGLMCDCCIKRIWDETLRNVTEALANLTVRCPT</sequence>
<accession>A0A0F8XWW3</accession>
<evidence type="ECO:0000313" key="1">
    <source>
        <dbReference type="EMBL" id="KKK65755.1"/>
    </source>
</evidence>
<organism evidence="1">
    <name type="scientific">marine sediment metagenome</name>
    <dbReference type="NCBI Taxonomy" id="412755"/>
    <lineage>
        <taxon>unclassified sequences</taxon>
        <taxon>metagenomes</taxon>
        <taxon>ecological metagenomes</taxon>
    </lineage>
</organism>
<protein>
    <recommendedName>
        <fullName evidence="2">ClpX-type ZB domain-containing protein</fullName>
    </recommendedName>
</protein>